<dbReference type="InParanoid" id="A0A317ZGI5"/>
<accession>A0A317ZGI5</accession>
<dbReference type="EMBL" id="QHJQ01000010">
    <property type="protein sequence ID" value="PXA03333.1"/>
    <property type="molecule type" value="Genomic_DNA"/>
</dbReference>
<evidence type="ECO:0000256" key="1">
    <source>
        <dbReference type="SAM" id="SignalP"/>
    </source>
</evidence>
<gene>
    <name evidence="2" type="ORF">DDZ13_12995</name>
</gene>
<evidence type="ECO:0000313" key="3">
    <source>
        <dbReference type="Proteomes" id="UP000247099"/>
    </source>
</evidence>
<protein>
    <submittedName>
        <fullName evidence="2">Uncharacterized protein</fullName>
    </submittedName>
</protein>
<organism evidence="2 3">
    <name type="scientific">Coraliomargarita sinensis</name>
    <dbReference type="NCBI Taxonomy" id="2174842"/>
    <lineage>
        <taxon>Bacteria</taxon>
        <taxon>Pseudomonadati</taxon>
        <taxon>Verrucomicrobiota</taxon>
        <taxon>Opitutia</taxon>
        <taxon>Puniceicoccales</taxon>
        <taxon>Coraliomargaritaceae</taxon>
        <taxon>Coraliomargarita</taxon>
    </lineage>
</organism>
<name>A0A317ZGI5_9BACT</name>
<dbReference type="Proteomes" id="UP000247099">
    <property type="component" value="Unassembled WGS sequence"/>
</dbReference>
<comment type="caution">
    <text evidence="2">The sequence shown here is derived from an EMBL/GenBank/DDBJ whole genome shotgun (WGS) entry which is preliminary data.</text>
</comment>
<reference evidence="2 3" key="1">
    <citation type="submission" date="2018-05" db="EMBL/GenBank/DDBJ databases">
        <title>Coraliomargarita sinensis sp. nov., isolated from a marine solar saltern.</title>
        <authorList>
            <person name="Zhou L.Y."/>
        </authorList>
    </citation>
    <scope>NUCLEOTIDE SEQUENCE [LARGE SCALE GENOMIC DNA]</scope>
    <source>
        <strain evidence="2 3">WN38</strain>
    </source>
</reference>
<feature type="signal peptide" evidence="1">
    <location>
        <begin position="1"/>
        <end position="20"/>
    </location>
</feature>
<feature type="chain" id="PRO_5016294030" evidence="1">
    <location>
        <begin position="21"/>
        <end position="116"/>
    </location>
</feature>
<evidence type="ECO:0000313" key="2">
    <source>
        <dbReference type="EMBL" id="PXA03333.1"/>
    </source>
</evidence>
<sequence length="116" mass="13463">MKALICAIPLTLLLCLGLCAKEKADPQVIRIWNERMEVVFESTEQKVLDRMEKAFERAEHVDNPKISKSLIYKIDFGIRHQYDPNTGLYRVLSKTNQPALRMLKPDIKYISSLIEE</sequence>
<dbReference type="AlphaFoldDB" id="A0A317ZGI5"/>
<keyword evidence="1" id="KW-0732">Signal</keyword>
<dbReference type="RefSeq" id="WP_110131889.1">
    <property type="nucleotide sequence ID" value="NZ_QHJQ01000010.1"/>
</dbReference>
<proteinExistence type="predicted"/>
<keyword evidence="3" id="KW-1185">Reference proteome</keyword>